<reference evidence="1 2" key="1">
    <citation type="journal article" date="2022" name="New Phytol.">
        <title>Ecological generalism drives hyperdiversity of secondary metabolite gene clusters in xylarialean endophytes.</title>
        <authorList>
            <person name="Franco M.E.E."/>
            <person name="Wisecaver J.H."/>
            <person name="Arnold A.E."/>
            <person name="Ju Y.M."/>
            <person name="Slot J.C."/>
            <person name="Ahrendt S."/>
            <person name="Moore L.P."/>
            <person name="Eastman K.E."/>
            <person name="Scott K."/>
            <person name="Konkel Z."/>
            <person name="Mondo S.J."/>
            <person name="Kuo A."/>
            <person name="Hayes R.D."/>
            <person name="Haridas S."/>
            <person name="Andreopoulos B."/>
            <person name="Riley R."/>
            <person name="LaButti K."/>
            <person name="Pangilinan J."/>
            <person name="Lipzen A."/>
            <person name="Amirebrahimi M."/>
            <person name="Yan J."/>
            <person name="Adam C."/>
            <person name="Keymanesh K."/>
            <person name="Ng V."/>
            <person name="Louie K."/>
            <person name="Northen T."/>
            <person name="Drula E."/>
            <person name="Henrissat B."/>
            <person name="Hsieh H.M."/>
            <person name="Youens-Clark K."/>
            <person name="Lutzoni F."/>
            <person name="Miadlikowska J."/>
            <person name="Eastwood D.C."/>
            <person name="Hamelin R.C."/>
            <person name="Grigoriev I.V."/>
            <person name="U'Ren J.M."/>
        </authorList>
    </citation>
    <scope>NUCLEOTIDE SEQUENCE [LARGE SCALE GENOMIC DNA]</scope>
    <source>
        <strain evidence="1 2">ER1909</strain>
    </source>
</reference>
<dbReference type="Proteomes" id="UP001497680">
    <property type="component" value="Unassembled WGS sequence"/>
</dbReference>
<gene>
    <name evidence="1" type="ORF">F4821DRAFT_263680</name>
</gene>
<comment type="caution">
    <text evidence="1">The sequence shown here is derived from an EMBL/GenBank/DDBJ whole genome shotgun (WGS) entry which is preliminary data.</text>
</comment>
<name>A0ACC0CQI6_9PEZI</name>
<sequence length="3093" mass="350573">MDTLRAVFNHLVLPPQLPGVQDPDIKAVSHDVVARMIRACNTAARLADSPWSDAFQLIRASLEACLAVVHSGYLEKSTLYNHFRELKPNHVLILHVTEQNAAVLVRREDSYHGQRVIFEAFETSPPSEQILAAGHAVQWDFPGRSAQLPLTTFDDEPFQESLAAFLEQASTESLYNLQATVRKANVSVTEIRDTTDPAVVTQMLMPLLEAMGSYFHSPILRKRVRDEVNLQDGSLPWRRLPFWLVLRVAAQRQSCLILGNEHGRMAYKCLMCILLAELLQETAGKLNPELVVTLRSKLCRRMAKLETEKAAVDDSASLFDHLRPLIQRSIKEATEKVERAWDSFKSVTTRQISLLPSHAPSHALQLSLYNSGMRIDSLLNSRPERLGGSTSFNLPQLPDKAIEQMQVFTDRMFRLAATELQIARSRKSNGNPSSSDDEARCIRLAKQIDEVFTETGATYDSDPEQRSAMILALFTLWVRLDKRAIAACPLLADYRPVFSPELLDVFQLSTFSDICRLRDIQGYLAQRRSGCLYGTIFEINETCLAVRYTSDDIQLLGKRIQNESDRARTATEAQWRKDCEEYDMHTKIIQENTCGCVWRDGKLEWRRCVKCYHRRLRRCMKISPHEEFLPAKNPARDALLFELATPKYLTAYRNATWRIFTLAYPTRPTASSIPAIELMDCKPLKHYITAEEQSITLASTTKCFSQTHYKFQSGKVPLSKITLPLGANFDLYDRASNCWVKDFKEPLTFEHLCGIYIPDGLRATILPAVQHPPPIVDGPTSYEVQANQTKCPSDMSLHEFSAFQKLLSGQACRWPNIITEMGSSNLNLSNEDTVRVLCQLVIQAGSSLKDEVLGAAHVIFKEQNFVKRLADIIERRLQAVLRNWREHYSMELLITLILRLFSLSSDASRDRAMALLRTARYATLSWTTSLKSELRAATDADAAQRIALYGFYAALLCRRTFASYAETEQRISADDLSSWIQASVALQENLMVDIDQLPQNIKSMLLRDIKTAYHLQSLLETAIRNYPESVDDGIARAWSEVSDSSTISFTPWTFLNRPHIRWIVAHASENQDTPSAFQMIHFNIIEGHFLINDKPRGKLPSEIRDSQDVKDMFGNQHLLTYPSPLPGMTHRLSSLVHGQEVHFGMRGGQVVIRAWNREHRQLLEFIPKGIFTSLDSFDLPAELVDNCMHWLNLSTGRLEIRRAPATWVKRPSDWEIDISTRIASRKNSRLVDPRSDIFAQIANIFRYFEQPEKLTVFQPISENGKLSVELRHLELSFFVNGNGLLECRQLNMEIDPDQDVGTWYGLLSKIVLRDMITKERSIIVPLGHREPTYSRYGIHVTVHVGGADEYAKYGIDSVLNRLTCPLEPRLLYTKALYHAITSFCLPDLLTGRTGTEEAFSILQSSAAQPWTPLDFAAYTILNMLESLPPQREYYPRGMKRFQKIIWNKHLTATIQHDGFTSVVRDIVIKSNQLSVFAEGATKPFTLDELTHLHSRGETHRRLYERPIAQIASPAPVDEVYLPRDRNASPRGTNVYEIARLIVTGCRSLQLETTLESFLEANKVIDGFNSDLSSLISREPLINQIEGPINERWGSLIQLCRHANHTGPLLFRLGLLAFCREPNMDLICSFVAFATDDRLKALEPPPHSSFVDFLLRGRPSVDALQALIVPAYNPFAPTYRWSKRDRFGRNAQEYVDMCEEEGLKFALHILEQWPISADELSTETSAAEFINVSRAIEEIRPEWERRRKNCDLERWIDQAQTFLHSIDGTRDTSKMCEWVDAGQVYIGLKPLKFFTPTARELLLRSCPRFDNSTLNIPLEAESAATHDGSLSSPTGQLADEADELEFILLKFSSSATMIRREYFGDLLQSVAALQCMDYSTEHDEVPTLKGINHAVDQAYHTAMNNLETITAALAFGDNRFQWLHLGTLWPCTSPLEVLSFLRSVSAHRYGPGMKEGLVQYGLAITHLQRLRRIQHALLRTDGRALYEELQNLGHENWSQLQYPDWLLLEIDNNILIRSEQVDVAQAMIAPPSGQNSVLQMNMGKGKTSCIVPMVVTALAGGQRLARLIVPKALLMQTAQMMQSRLGGLVGRKVLHIPFSRKTRSEASTLGLYESMHEQACSGRGLILTSHEHVLSYKLGGWQHLADGKLETAERMTNFQRWLDSHCRDILDECDFTLAVKTQLNYPSGPEMAVDGNAYRWTVAEELLALVAHYVPTLQESFPSGIEVLERSGSFPIIHILSSDVEDAVHDHILENICAGRTTFLRPVDASFSSRQHVIRSVLSERDFDEQKFSQAASAFVNPQTASKMLLIARGVLMNRILLLSLSKRWNVQYGLHPDRHPVAVPFEAKGKPSERSEFGHPDVAIFFTCLAFYYTGLTKKQFLEGLQNILQSDDPAAHYEQWISTSHSLPEALRHWNMVNIDDEGQTEELWQCLRSNRIVINHYLNHFVFPIHAKQFEIKLQASAWDLPLCSQDGLQRVGTTGFSGTNDNRAMLPLTIQQDDLPSLKQTSAEVLSYLLQPRNRGYRVTTDSMGKRLTETGVLELLHNADIRVLIDAGAYILEMDNATLAQAWLKIDHEASAAIYFGGDNRAWVHYRGEKRDVPLLATPFADDLSNCVVYLDEAHTRGVDLKLPQDARGALTLALKQTKDFTMQGKYLTLIPSSLPAMRLRQLRTTQSVTFLAPPEVDQSIRDFCRADSHKQLDSFHVIAWLLEQTCSVNEELQSLYVAQGLDFCRRTDAVWSHGTLIADATHRTKLLEVLQQPERQTLEQMYGGASTGSGTGPANRLFSPQLQKFVDHLNHRGNGKHRSIQAGALEEVEQEREVQSEVQNQVEQVRLVQKPVQYKALAFPGLHRAITDFVREGRLKYTPSVHRRDIGFIQAFAYVAKTSIGMRFGVRATGTKLYVSTEFTRTIAVPSKQRSAKLDNFLRPVEWILWSPKSQEALVIIPEEAELLIKKLRPRPDESPVPPVHLIRYAAPVTKAMLSFNNFDYYCLPPLPPDHEFPAWFRFELGVLSGRLYISPAEWDPLVEYLKSPSKGWAYKTAPPTTIADDPFAFLLEWLTLLRKTQDVLQTPMGYICTGRKPGENHPFLSQS</sequence>
<dbReference type="EMBL" id="MU394366">
    <property type="protein sequence ID" value="KAI6082642.1"/>
    <property type="molecule type" value="Genomic_DNA"/>
</dbReference>
<accession>A0ACC0CQI6</accession>
<protein>
    <submittedName>
        <fullName evidence="1">Uncharacterized protein</fullName>
    </submittedName>
</protein>
<evidence type="ECO:0000313" key="2">
    <source>
        <dbReference type="Proteomes" id="UP001497680"/>
    </source>
</evidence>
<keyword evidence="2" id="KW-1185">Reference proteome</keyword>
<evidence type="ECO:0000313" key="1">
    <source>
        <dbReference type="EMBL" id="KAI6082642.1"/>
    </source>
</evidence>
<proteinExistence type="predicted"/>
<organism evidence="1 2">
    <name type="scientific">Hypoxylon rubiginosum</name>
    <dbReference type="NCBI Taxonomy" id="110542"/>
    <lineage>
        <taxon>Eukaryota</taxon>
        <taxon>Fungi</taxon>
        <taxon>Dikarya</taxon>
        <taxon>Ascomycota</taxon>
        <taxon>Pezizomycotina</taxon>
        <taxon>Sordariomycetes</taxon>
        <taxon>Xylariomycetidae</taxon>
        <taxon>Xylariales</taxon>
        <taxon>Hypoxylaceae</taxon>
        <taxon>Hypoxylon</taxon>
    </lineage>
</organism>